<dbReference type="Gene3D" id="1.50.40.10">
    <property type="entry name" value="Mitochondrial carrier domain"/>
    <property type="match status" value="1"/>
</dbReference>
<keyword evidence="3" id="KW-0813">Transport</keyword>
<evidence type="ECO:0000256" key="4">
    <source>
        <dbReference type="ARBA" id="ARBA00022692"/>
    </source>
</evidence>
<feature type="compositionally biased region" description="Polar residues" evidence="14">
    <location>
        <begin position="20"/>
        <end position="52"/>
    </location>
</feature>
<evidence type="ECO:0000256" key="8">
    <source>
        <dbReference type="ARBA" id="ARBA00022837"/>
    </source>
</evidence>
<dbReference type="AlphaFoldDB" id="A0A0P1B994"/>
<dbReference type="GO" id="GO:0055085">
    <property type="term" value="P:transmembrane transport"/>
    <property type="evidence" value="ECO:0007669"/>
    <property type="project" value="InterPro"/>
</dbReference>
<comment type="subcellular location">
    <subcellularLocation>
        <location evidence="1">Mitochondrion inner membrane</location>
        <topology evidence="1">Multi-pass membrane protein</topology>
    </subcellularLocation>
</comment>
<feature type="compositionally biased region" description="Low complexity" evidence="14">
    <location>
        <begin position="160"/>
        <end position="170"/>
    </location>
</feature>
<feature type="compositionally biased region" description="Polar residues" evidence="14">
    <location>
        <begin position="1"/>
        <end position="11"/>
    </location>
</feature>
<reference evidence="16 17" key="1">
    <citation type="submission" date="2014-09" db="EMBL/GenBank/DDBJ databases">
        <authorList>
            <person name="Magalhaes I.L.F."/>
            <person name="Oliveira U."/>
            <person name="Santos F.R."/>
            <person name="Vidigal T.H.D.A."/>
            <person name="Brescovit A.D."/>
            <person name="Santos A.J."/>
        </authorList>
    </citation>
    <scope>NUCLEOTIDE SEQUENCE [LARGE SCALE GENOMIC DNA]</scope>
</reference>
<feature type="compositionally biased region" description="Basic and acidic residues" evidence="14">
    <location>
        <begin position="308"/>
        <end position="332"/>
    </location>
</feature>
<feature type="compositionally biased region" description="Low complexity" evidence="14">
    <location>
        <begin position="53"/>
        <end position="74"/>
    </location>
</feature>
<feature type="region of interest" description="Disordered" evidence="14">
    <location>
        <begin position="1"/>
        <end position="93"/>
    </location>
</feature>
<evidence type="ECO:0000256" key="11">
    <source>
        <dbReference type="ARBA" id="ARBA00023136"/>
    </source>
</evidence>
<feature type="compositionally biased region" description="Acidic residues" evidence="14">
    <location>
        <begin position="1130"/>
        <end position="1147"/>
    </location>
</feature>
<feature type="region of interest" description="Disordered" evidence="14">
    <location>
        <begin position="160"/>
        <end position="210"/>
    </location>
</feature>
<feature type="compositionally biased region" description="Gly residues" evidence="14">
    <location>
        <begin position="171"/>
        <end position="180"/>
    </location>
</feature>
<accession>A0A0P1B994</accession>
<feature type="compositionally biased region" description="Basic and acidic residues" evidence="14">
    <location>
        <begin position="282"/>
        <end position="291"/>
    </location>
</feature>
<evidence type="ECO:0000256" key="7">
    <source>
        <dbReference type="ARBA" id="ARBA00022792"/>
    </source>
</evidence>
<keyword evidence="7" id="KW-0999">Mitochondrion inner membrane</keyword>
<dbReference type="InterPro" id="IPR002048">
    <property type="entry name" value="EF_hand_dom"/>
</dbReference>
<dbReference type="InterPro" id="IPR002067">
    <property type="entry name" value="MCP"/>
</dbReference>
<evidence type="ECO:0000256" key="12">
    <source>
        <dbReference type="PROSITE-ProRule" id="PRU00282"/>
    </source>
</evidence>
<keyword evidence="5" id="KW-0479">Metal-binding</keyword>
<keyword evidence="8" id="KW-0106">Calcium</keyword>
<keyword evidence="10" id="KW-0496">Mitochondrion</keyword>
<name>A0A0P1B994_9BASI</name>
<evidence type="ECO:0000256" key="13">
    <source>
        <dbReference type="SAM" id="Coils"/>
    </source>
</evidence>
<dbReference type="Proteomes" id="UP000054845">
    <property type="component" value="Unassembled WGS sequence"/>
</dbReference>
<dbReference type="EMBL" id="CCYA01000118">
    <property type="protein sequence ID" value="CEH12229.1"/>
    <property type="molecule type" value="Genomic_DNA"/>
</dbReference>
<dbReference type="PRINTS" id="PR00926">
    <property type="entry name" value="MITOCARRIER"/>
</dbReference>
<protein>
    <submittedName>
        <fullName evidence="16">Mitochondrial carrier</fullName>
    </submittedName>
</protein>
<evidence type="ECO:0000256" key="14">
    <source>
        <dbReference type="SAM" id="MobiDB-lite"/>
    </source>
</evidence>
<evidence type="ECO:0000256" key="5">
    <source>
        <dbReference type="ARBA" id="ARBA00022723"/>
    </source>
</evidence>
<organism evidence="16 17">
    <name type="scientific">Ceraceosorus bombacis</name>
    <dbReference type="NCBI Taxonomy" id="401625"/>
    <lineage>
        <taxon>Eukaryota</taxon>
        <taxon>Fungi</taxon>
        <taxon>Dikarya</taxon>
        <taxon>Basidiomycota</taxon>
        <taxon>Ustilaginomycotina</taxon>
        <taxon>Exobasidiomycetes</taxon>
        <taxon>Ceraceosorales</taxon>
        <taxon>Ceraceosoraceae</taxon>
        <taxon>Ceraceosorus</taxon>
    </lineage>
</organism>
<evidence type="ECO:0000256" key="1">
    <source>
        <dbReference type="ARBA" id="ARBA00004448"/>
    </source>
</evidence>
<evidence type="ECO:0000256" key="6">
    <source>
        <dbReference type="ARBA" id="ARBA00022737"/>
    </source>
</evidence>
<keyword evidence="17" id="KW-1185">Reference proteome</keyword>
<dbReference type="InterPro" id="IPR023395">
    <property type="entry name" value="MCP_dom_sf"/>
</dbReference>
<proteinExistence type="inferred from homology"/>
<keyword evidence="13" id="KW-0175">Coiled coil</keyword>
<feature type="region of interest" description="Disordered" evidence="14">
    <location>
        <begin position="1126"/>
        <end position="1186"/>
    </location>
</feature>
<dbReference type="GO" id="GO:0005509">
    <property type="term" value="F:calcium ion binding"/>
    <property type="evidence" value="ECO:0007669"/>
    <property type="project" value="InterPro"/>
</dbReference>
<feature type="compositionally biased region" description="Low complexity" evidence="14">
    <location>
        <begin position="265"/>
        <end position="281"/>
    </location>
</feature>
<dbReference type="PANTHER" id="PTHR24089">
    <property type="entry name" value="SOLUTE CARRIER FAMILY 25"/>
    <property type="match status" value="1"/>
</dbReference>
<feature type="domain" description="EF-hand" evidence="15">
    <location>
        <begin position="351"/>
        <end position="386"/>
    </location>
</feature>
<dbReference type="InterPro" id="IPR018108">
    <property type="entry name" value="MCP_transmembrane"/>
</dbReference>
<keyword evidence="4 12" id="KW-0812">Transmembrane</keyword>
<dbReference type="PROSITE" id="PS50920">
    <property type="entry name" value="SOLCAR"/>
    <property type="match status" value="3"/>
</dbReference>
<dbReference type="STRING" id="401625.A0A0P1B994"/>
<comment type="similarity">
    <text evidence="2">Belongs to the mitochondrial carrier (TC 2.A.29) family.</text>
</comment>
<feature type="coiled-coil region" evidence="13">
    <location>
        <begin position="906"/>
        <end position="933"/>
    </location>
</feature>
<feature type="region of interest" description="Disordered" evidence="14">
    <location>
        <begin position="406"/>
        <end position="431"/>
    </location>
</feature>
<dbReference type="FunFam" id="1.50.40.10:FF:000016">
    <property type="entry name" value="Solute carrier family 25 member 23"/>
    <property type="match status" value="1"/>
</dbReference>
<feature type="repeat" description="Solcar" evidence="12">
    <location>
        <begin position="757"/>
        <end position="846"/>
    </location>
</feature>
<dbReference type="SUPFAM" id="SSF47473">
    <property type="entry name" value="EF-hand"/>
    <property type="match status" value="1"/>
</dbReference>
<evidence type="ECO:0000256" key="3">
    <source>
        <dbReference type="ARBA" id="ARBA00022448"/>
    </source>
</evidence>
<keyword evidence="9" id="KW-1133">Transmembrane helix</keyword>
<dbReference type="SUPFAM" id="SSF103506">
    <property type="entry name" value="Mitochondrial carrier"/>
    <property type="match status" value="1"/>
</dbReference>
<evidence type="ECO:0000313" key="17">
    <source>
        <dbReference type="Proteomes" id="UP000054845"/>
    </source>
</evidence>
<dbReference type="OrthoDB" id="270584at2759"/>
<feature type="repeat" description="Solcar" evidence="12">
    <location>
        <begin position="526"/>
        <end position="638"/>
    </location>
</feature>
<feature type="region of interest" description="Disordered" evidence="14">
    <location>
        <begin position="306"/>
        <end position="337"/>
    </location>
</feature>
<evidence type="ECO:0000313" key="16">
    <source>
        <dbReference type="EMBL" id="CEH12229.1"/>
    </source>
</evidence>
<evidence type="ECO:0000256" key="9">
    <source>
        <dbReference type="ARBA" id="ARBA00022989"/>
    </source>
</evidence>
<feature type="repeat" description="Solcar" evidence="12">
    <location>
        <begin position="652"/>
        <end position="747"/>
    </location>
</feature>
<dbReference type="GO" id="GO:0005743">
    <property type="term" value="C:mitochondrial inner membrane"/>
    <property type="evidence" value="ECO:0007669"/>
    <property type="project" value="UniProtKB-SubCell"/>
</dbReference>
<evidence type="ECO:0000256" key="10">
    <source>
        <dbReference type="ARBA" id="ARBA00023128"/>
    </source>
</evidence>
<evidence type="ECO:0000259" key="15">
    <source>
        <dbReference type="PROSITE" id="PS50222"/>
    </source>
</evidence>
<sequence>MSNSSAQTPTQDLPLPASAAYTSSSSRETDGSASAESSGSNTAPSNRGATSAASRLWSSWISPSSSASSAASSAFEHRKTGGKRASSALSGQVAAARIPTYEEFRSQEPPQARLLRLRGLFDILLDNDDEDALAGGRAKEEWHRTAMRARYGAGGAWARGSLASENPLGAGSSGGGGGGTTSSNSPAGRSPNRNRPSFGDTQEEKTAAWGGWLDSATSWIPFVGSESSQDSSASSASSSPSSSTAGSQSYTDNLMGSIGSLLGMDSSDASSRNTSPSSSSESDMRADHEGEAGWVGSGVWGLSAVGSKQREKDRSLDQEIRQRGQSGQDHEHGARRKRQIEWEGFLRYAESKERELYRIFIELDKNGDMQLDASEIGTALDRAGIDLAPEALEDFIASLASSSARLPTASSSPANGARGDGSSNEAAAASAVQPQTKISFPQFRDYLLLLPRKPSVGEIYRFYQVRKAWGLFGAQGIFASFSEQWGKTERHGATSVNLDGDVSMAGEERKKGTNFGKVSLSEEEKERRRLAGEAGAVSRTATAPFDRLKIYLITTSRQQAQGQPLADAVKNAQTAEAVAKKTAQTATRSFGLMYEAIRALYVQGGGLKSFWVGNGLNCIKIFPESAIKFLSYETSKRAFAKYVDEVADSRDISGSSRFISGGIGGITSQLAIYPVETLKTRLMSSQSGQGASSAVQLRGNALLVATAKDMWKNGGLRTYYRGLGAGLVGVFPYSAIDMSTFEGIKLFWIKYTGKEEPSVLALLAFGSISGSVGATTVYPLNLVRTRLQAAGTPAHPQTYDGFLDVARKTYQNEGFQGFYRGLVPTLAKVVPAVSISYVVYEHSKKHLGRLSRETLNALLELERSERPDTYEGLLDVARYCVDEEPGWSAQDRWELIRQGTNVAKEDAGLTGQMSKEEKQLERLEEEMWDAAGRRTKELVKLAREGVTVDAIPSRSTNSDKTSTRNASNTFDDDPLISLADFTKLISQSDILSHFFAQDLPGSMRLEAAVRVQETPREALATLAAVAVTGGGGGSSTAKRVRGLLGGLLGEVGDRVGKATGRETRIGPKCSFVGLQNDASKTELDRLERGFADAQNGRGAGNAEERVKAAAAALVSREEGAFVIDEARDGEGEEDEEAATVDELEDELQLVPATTKSGVEESKKKEEDKATMAQKRMADDLRNAPAQ</sequence>
<dbReference type="InterPro" id="IPR011992">
    <property type="entry name" value="EF-hand-dom_pair"/>
</dbReference>
<evidence type="ECO:0000256" key="2">
    <source>
        <dbReference type="ARBA" id="ARBA00006375"/>
    </source>
</evidence>
<keyword evidence="6" id="KW-0677">Repeat</keyword>
<feature type="region of interest" description="Disordered" evidence="14">
    <location>
        <begin position="223"/>
        <end position="293"/>
    </location>
</feature>
<dbReference type="Pfam" id="PF00153">
    <property type="entry name" value="Mito_carr"/>
    <property type="match status" value="3"/>
</dbReference>
<keyword evidence="11 12" id="KW-0472">Membrane</keyword>
<dbReference type="Gene3D" id="1.10.238.10">
    <property type="entry name" value="EF-hand"/>
    <property type="match status" value="1"/>
</dbReference>
<feature type="compositionally biased region" description="Low complexity" evidence="14">
    <location>
        <begin position="225"/>
        <end position="249"/>
    </location>
</feature>
<feature type="compositionally biased region" description="Basic and acidic residues" evidence="14">
    <location>
        <begin position="1157"/>
        <end position="1186"/>
    </location>
</feature>
<dbReference type="PROSITE" id="PS50222">
    <property type="entry name" value="EF_HAND_2"/>
    <property type="match status" value="1"/>
</dbReference>